<dbReference type="EMBL" id="JAROAV010000033">
    <property type="protein sequence ID" value="MDF8265367.1"/>
    <property type="molecule type" value="Genomic_DNA"/>
</dbReference>
<feature type="domain" description="PLD phosphodiesterase" evidence="7">
    <location>
        <begin position="439"/>
        <end position="470"/>
    </location>
</feature>
<evidence type="ECO:0000256" key="4">
    <source>
        <dbReference type="ARBA" id="ARBA00022801"/>
    </source>
</evidence>
<dbReference type="InterPro" id="IPR051406">
    <property type="entry name" value="PLD_domain"/>
</dbReference>
<organism evidence="8 9">
    <name type="scientific">Luteipulveratus flavus</name>
    <dbReference type="NCBI Taxonomy" id="3031728"/>
    <lineage>
        <taxon>Bacteria</taxon>
        <taxon>Bacillati</taxon>
        <taxon>Actinomycetota</taxon>
        <taxon>Actinomycetes</taxon>
        <taxon>Micrococcales</taxon>
        <taxon>Dermacoccaceae</taxon>
        <taxon>Luteipulveratus</taxon>
    </lineage>
</organism>
<evidence type="ECO:0000256" key="2">
    <source>
        <dbReference type="ARBA" id="ARBA00008664"/>
    </source>
</evidence>
<protein>
    <recommendedName>
        <fullName evidence="3">phospholipase D</fullName>
        <ecNumber evidence="3">3.1.4.4</ecNumber>
    </recommendedName>
</protein>
<dbReference type="RefSeq" id="WP_277192673.1">
    <property type="nucleotide sequence ID" value="NZ_JAROAV010000033.1"/>
</dbReference>
<dbReference type="InterPro" id="IPR025202">
    <property type="entry name" value="PLD-like_dom"/>
</dbReference>
<dbReference type="PROSITE" id="PS50035">
    <property type="entry name" value="PLD"/>
    <property type="match status" value="1"/>
</dbReference>
<dbReference type="PANTHER" id="PTHR43856">
    <property type="entry name" value="CARDIOLIPIN HYDROLASE"/>
    <property type="match status" value="1"/>
</dbReference>
<dbReference type="CDD" id="cd09172">
    <property type="entry name" value="PLDc_Nuc_like_unchar1_1"/>
    <property type="match status" value="1"/>
</dbReference>
<dbReference type="Proteomes" id="UP001528912">
    <property type="component" value="Unassembled WGS sequence"/>
</dbReference>
<keyword evidence="9" id="KW-1185">Reference proteome</keyword>
<comment type="similarity">
    <text evidence="2">Belongs to the phospholipase D family.</text>
</comment>
<dbReference type="PANTHER" id="PTHR43856:SF1">
    <property type="entry name" value="MITOCHONDRIAL CARDIOLIPIN HYDROLASE"/>
    <property type="match status" value="1"/>
</dbReference>
<keyword evidence="6" id="KW-0443">Lipid metabolism</keyword>
<comment type="catalytic activity">
    <reaction evidence="1">
        <text>a 1,2-diacyl-sn-glycero-3-phosphocholine + H2O = a 1,2-diacyl-sn-glycero-3-phosphate + choline + H(+)</text>
        <dbReference type="Rhea" id="RHEA:14445"/>
        <dbReference type="ChEBI" id="CHEBI:15354"/>
        <dbReference type="ChEBI" id="CHEBI:15377"/>
        <dbReference type="ChEBI" id="CHEBI:15378"/>
        <dbReference type="ChEBI" id="CHEBI:57643"/>
        <dbReference type="ChEBI" id="CHEBI:58608"/>
        <dbReference type="EC" id="3.1.4.4"/>
    </reaction>
</comment>
<name>A0ABT6CAH9_9MICO</name>
<dbReference type="InterPro" id="IPR001736">
    <property type="entry name" value="PLipase_D/transphosphatidylase"/>
</dbReference>
<proteinExistence type="inferred from homology"/>
<dbReference type="SUPFAM" id="SSF56024">
    <property type="entry name" value="Phospholipase D/nuclease"/>
    <property type="match status" value="2"/>
</dbReference>
<evidence type="ECO:0000256" key="6">
    <source>
        <dbReference type="ARBA" id="ARBA00023098"/>
    </source>
</evidence>
<evidence type="ECO:0000259" key="7">
    <source>
        <dbReference type="PROSITE" id="PS50035"/>
    </source>
</evidence>
<evidence type="ECO:0000256" key="3">
    <source>
        <dbReference type="ARBA" id="ARBA00012027"/>
    </source>
</evidence>
<evidence type="ECO:0000313" key="9">
    <source>
        <dbReference type="Proteomes" id="UP001528912"/>
    </source>
</evidence>
<gene>
    <name evidence="8" type="ORF">P4R38_14025</name>
</gene>
<dbReference type="Pfam" id="PF13091">
    <property type="entry name" value="PLDc_2"/>
    <property type="match status" value="2"/>
</dbReference>
<keyword evidence="4" id="KW-0378">Hydrolase</keyword>
<dbReference type="EC" id="3.1.4.4" evidence="3"/>
<comment type="caution">
    <text evidence="8">The sequence shown here is derived from an EMBL/GenBank/DDBJ whole genome shotgun (WGS) entry which is preliminary data.</text>
</comment>
<sequence>MRASVVAHGLRVHAVAGTHTVLLGMDLDAPAGCLGFGIRRVDHTEHEAYWLRGMKTFRSIVPDPTPGSDWSTAVHPVQGFQWGDYTAKPAHDYTYEVSALGGRPGALTPLATTAVDVRTEDEDDGRHGIWFNRGVAGSQAYAKRFAGLRPRSARDESDPAMVWLSRGLGEAFVAFCGEAATSAWSLRGAFYEFTWRTGLEALGAARDRGADVALVVHGRSRADDDTTAADARQAAATAGLSAAITWRDARNVSALMHDKFLVLLHEGRPVAVWTGSTNLTQGAVFGHSNVGHVIRDPAVAAAFLQEWERLRSPATTAELRTEHAGENQVHDTVPAPRGVVSVFSPRGPQVDVLGWYARLFDSATTSSHITGAFGLNAAFRETLQQDKDVVRTVLLDKPPPAKDRVPTSDPDVRVSTGAHLADGPLEQWAGERLTGFNTHVRYIHTKIILIDPLTDDPTVLTGSANYSVASTGTNEENTVVIRSDADSADAVRRVADIYLTEYHRLFMHFVFRAWAQRRHTGAAARSDGVGHLSETDAWTAPYYRSGSWRQRQRLVLSGQSG</sequence>
<accession>A0ABT6CAH9</accession>
<evidence type="ECO:0000313" key="8">
    <source>
        <dbReference type="EMBL" id="MDF8265367.1"/>
    </source>
</evidence>
<reference evidence="8 9" key="1">
    <citation type="submission" date="2023-03" db="EMBL/GenBank/DDBJ databases">
        <title>YIM 133296 draft genome.</title>
        <authorList>
            <person name="Xiong L."/>
        </authorList>
    </citation>
    <scope>NUCLEOTIDE SEQUENCE [LARGE SCALE GENOMIC DNA]</scope>
    <source>
        <strain evidence="8 9">YIM 133296</strain>
    </source>
</reference>
<evidence type="ECO:0000256" key="1">
    <source>
        <dbReference type="ARBA" id="ARBA00000798"/>
    </source>
</evidence>
<dbReference type="Gene3D" id="3.30.870.10">
    <property type="entry name" value="Endonuclease Chain A"/>
    <property type="match status" value="2"/>
</dbReference>
<keyword evidence="5" id="KW-0442">Lipid degradation</keyword>
<evidence type="ECO:0000256" key="5">
    <source>
        <dbReference type="ARBA" id="ARBA00022963"/>
    </source>
</evidence>